<dbReference type="CDD" id="cd00130">
    <property type="entry name" value="PAS"/>
    <property type="match status" value="5"/>
</dbReference>
<feature type="domain" description="Response regulatory" evidence="9">
    <location>
        <begin position="1241"/>
        <end position="1358"/>
    </location>
</feature>
<dbReference type="InterPro" id="IPR003594">
    <property type="entry name" value="HATPase_dom"/>
</dbReference>
<gene>
    <name evidence="12" type="ORF">SAMN06265371_102361</name>
</gene>
<dbReference type="InterPro" id="IPR003661">
    <property type="entry name" value="HisK_dim/P_dom"/>
</dbReference>
<dbReference type="GO" id="GO:0009927">
    <property type="term" value="F:histidine phosphotransfer kinase activity"/>
    <property type="evidence" value="ECO:0007669"/>
    <property type="project" value="TreeGrafter"/>
</dbReference>
<dbReference type="SUPFAM" id="SSF55874">
    <property type="entry name" value="ATPase domain of HSP90 chaperone/DNA topoisomerase II/histidine kinase"/>
    <property type="match status" value="1"/>
</dbReference>
<evidence type="ECO:0000259" key="9">
    <source>
        <dbReference type="PROSITE" id="PS50110"/>
    </source>
</evidence>
<dbReference type="SMART" id="SM00086">
    <property type="entry name" value="PAC"/>
    <property type="match status" value="5"/>
</dbReference>
<dbReference type="InterPro" id="IPR035965">
    <property type="entry name" value="PAS-like_dom_sf"/>
</dbReference>
<evidence type="ECO:0000259" key="8">
    <source>
        <dbReference type="PROSITE" id="PS50109"/>
    </source>
</evidence>
<dbReference type="InterPro" id="IPR000700">
    <property type="entry name" value="PAS-assoc_C"/>
</dbReference>
<evidence type="ECO:0000256" key="3">
    <source>
        <dbReference type="ARBA" id="ARBA00022553"/>
    </source>
</evidence>
<dbReference type="Gene3D" id="3.40.50.2300">
    <property type="match status" value="1"/>
</dbReference>
<dbReference type="InterPro" id="IPR004358">
    <property type="entry name" value="Sig_transdc_His_kin-like_C"/>
</dbReference>
<dbReference type="InterPro" id="IPR013655">
    <property type="entry name" value="PAS_fold_3"/>
</dbReference>
<sequence>MPLEQNYIEKTLQFISSHGYKSSGIELLQEVSTFLSQLLKINYVFINTYSIDEPNLVKVAVLNNKGVFGPKFSYNLSNTPCENVINKNLCIYSTEVQQKFPKDNFLIENNINSYIGFPLWSSKKEPIGLIVLMDSTPFKHLETIEAIIKIVALKVEKVLENLIFKKIKKQKETEIHELANLTFEGILVHTKGIAFDCNKAFKEMFGYKKKELLGKDVITLLFPKNYQELIQKKLKKSYAAPYEVEGIKKNGEVFSVEIEAKNVAYKNGTKRVVAIRDITHKKAVEKKLNESNTQFKTIIEQAGDALYISDLKGNILKVNNKSCEQTLYSKEELLKMNVLDIDTKHINTKDLQHFWVNLPLENSVTVESKHKRKDGTIFNIEIRTRHTKLNGESLIIGLARDISERKKRETENIKLSTAVEQSENVIIITNLNAEIEYVNPKFTQLTGYTSNEAIGKNPSILGSKSQPKEYYKKMWETISAGNIWKGEFENKTKSGKHFWENVTITPIKNKFGKIVNYLAIKEDITERKNAENNLKNAYKTIKDKEDYLSQILQTANEGFWIINKDAITINVNEKLCKILGLKEPEIINKSVFNFVNKQGAQTFKTELAKRKKGLSSSYEIDLLKSDGTLVTCLLKPSPLYNKKKEIIGSFALITDISYIKDSHRKLETKNNELIEITQKLSQKNKLLVTSENKYRNLFEKSPVALLEIDFEEVKKHIVNKGIKPEDLDAYFIKNPDFFKECLAKVSLKSANESTLNLFGATHIEDFAKYLREGPTEKEVDELRKDIIAVVSNVKNYANETELETINGTIISVIINSEIDTNGKAIVSIIDVTAIKKVENELKLAKEKAERSDERYRLVNTATGLGIFDWDIISNKIYYSKYYKRQLGYEPHELENTIDVWKNLLHPEDFEKATNYIDEYLKNPEGQYISEFRLLHKSGKYIWILARAEALLNEEGKPIRLFGSHRNITVRKKAILKLEEQAVELLNAKEQAEESNRLKTEFLNNMSHEIRTPMNGILGFSELLNNPELSDTKKSYFINIIQNSGKQLLRVIDDILEISRLGTHQVKVIEKPVCLNDLLLELFSIFDIKAKENKIPLYVKKGLTDAESTILTDKSKLNKIISNLLENALKFTNKGEIRFGYTLTNTNLEIFVKDTGIGIAPEKQEIIFDRFSQEEKNLAQNVGGLGLGLSIAKENTELLGGEISVKSKKWEGATFMISLPYNPVDKTLKEKKKNVATKEKNTILIVEDEEVNYLFIEILLTEKISIDCDLLHAKNGVEAIEMCKNSTIDFVLMDINMPVMDGLEATKNIKKDFPNLPIVAQTAYSTREDKETALNAGCDDFITKPIDLNKLKAVLFKYLLKDEIKV</sequence>
<feature type="domain" description="PAC" evidence="11">
    <location>
        <begin position="484"/>
        <end position="536"/>
    </location>
</feature>
<evidence type="ECO:0000259" key="10">
    <source>
        <dbReference type="PROSITE" id="PS50112"/>
    </source>
</evidence>
<dbReference type="PROSITE" id="PS50113">
    <property type="entry name" value="PAC"/>
    <property type="match status" value="4"/>
</dbReference>
<dbReference type="EC" id="2.7.13.3" evidence="2"/>
<keyword evidence="7" id="KW-0175">Coiled coil</keyword>
<evidence type="ECO:0000256" key="7">
    <source>
        <dbReference type="SAM" id="Coils"/>
    </source>
</evidence>
<dbReference type="SMART" id="SM00388">
    <property type="entry name" value="HisKA"/>
    <property type="match status" value="1"/>
</dbReference>
<dbReference type="PRINTS" id="PR00344">
    <property type="entry name" value="BCTRLSENSOR"/>
</dbReference>
<dbReference type="Pfam" id="PF02518">
    <property type="entry name" value="HATPase_c"/>
    <property type="match status" value="1"/>
</dbReference>
<feature type="domain" description="PAS" evidence="10">
    <location>
        <begin position="291"/>
        <end position="339"/>
    </location>
</feature>
<dbReference type="SMART" id="SM00387">
    <property type="entry name" value="HATPase_c"/>
    <property type="match status" value="1"/>
</dbReference>
<dbReference type="PROSITE" id="PS50112">
    <property type="entry name" value="PAS"/>
    <property type="match status" value="5"/>
</dbReference>
<dbReference type="InterPro" id="IPR011006">
    <property type="entry name" value="CheY-like_superfamily"/>
</dbReference>
<dbReference type="Gene3D" id="3.30.565.10">
    <property type="entry name" value="Histidine kinase-like ATPase, C-terminal domain"/>
    <property type="match status" value="1"/>
</dbReference>
<feature type="coiled-coil region" evidence="7">
    <location>
        <begin position="970"/>
        <end position="997"/>
    </location>
</feature>
<dbReference type="SUPFAM" id="SSF55785">
    <property type="entry name" value="PYP-like sensor domain (PAS domain)"/>
    <property type="match status" value="5"/>
</dbReference>
<dbReference type="SUPFAM" id="SSF47384">
    <property type="entry name" value="Homodimeric domain of signal transducing histidine kinase"/>
    <property type="match status" value="1"/>
</dbReference>
<keyword evidence="3 6" id="KW-0597">Phosphoprotein</keyword>
<feature type="domain" description="PAC" evidence="11">
    <location>
        <begin position="927"/>
        <end position="979"/>
    </location>
</feature>
<dbReference type="InterPro" id="IPR001610">
    <property type="entry name" value="PAC"/>
</dbReference>
<evidence type="ECO:0000256" key="6">
    <source>
        <dbReference type="PROSITE-ProRule" id="PRU00169"/>
    </source>
</evidence>
<accession>A0A238W2D4</accession>
<feature type="domain" description="PAC" evidence="11">
    <location>
        <begin position="240"/>
        <end position="290"/>
    </location>
</feature>
<dbReference type="RefSeq" id="WP_089380542.1">
    <property type="nucleotide sequence ID" value="NZ_FZNT01000002.1"/>
</dbReference>
<keyword evidence="5" id="KW-0418">Kinase</keyword>
<feature type="coiled-coil region" evidence="7">
    <location>
        <begin position="520"/>
        <end position="547"/>
    </location>
</feature>
<evidence type="ECO:0000256" key="4">
    <source>
        <dbReference type="ARBA" id="ARBA00022679"/>
    </source>
</evidence>
<feature type="domain" description="PAS" evidence="10">
    <location>
        <begin position="851"/>
        <end position="923"/>
    </location>
</feature>
<name>A0A238W2D4_9FLAO</name>
<evidence type="ECO:0000313" key="13">
    <source>
        <dbReference type="Proteomes" id="UP000198384"/>
    </source>
</evidence>
<feature type="domain" description="PAS" evidence="10">
    <location>
        <begin position="544"/>
        <end position="607"/>
    </location>
</feature>
<dbReference type="Pfam" id="PF00072">
    <property type="entry name" value="Response_reg"/>
    <property type="match status" value="1"/>
</dbReference>
<feature type="domain" description="PAS" evidence="10">
    <location>
        <begin position="411"/>
        <end position="457"/>
    </location>
</feature>
<dbReference type="Proteomes" id="UP000198384">
    <property type="component" value="Unassembled WGS sequence"/>
</dbReference>
<feature type="domain" description="PAS" evidence="10">
    <location>
        <begin position="186"/>
        <end position="241"/>
    </location>
</feature>
<dbReference type="Gene3D" id="3.30.450.20">
    <property type="entry name" value="PAS domain"/>
    <property type="match status" value="5"/>
</dbReference>
<protein>
    <recommendedName>
        <fullName evidence="2">histidine kinase</fullName>
        <ecNumber evidence="2">2.7.13.3</ecNumber>
    </recommendedName>
</protein>
<dbReference type="InterPro" id="IPR013767">
    <property type="entry name" value="PAS_fold"/>
</dbReference>
<dbReference type="PROSITE" id="PS50110">
    <property type="entry name" value="RESPONSE_REGULATORY"/>
    <property type="match status" value="1"/>
</dbReference>
<dbReference type="InterPro" id="IPR029016">
    <property type="entry name" value="GAF-like_dom_sf"/>
</dbReference>
<feature type="domain" description="PAC" evidence="11">
    <location>
        <begin position="616"/>
        <end position="668"/>
    </location>
</feature>
<dbReference type="SUPFAM" id="SSF52172">
    <property type="entry name" value="CheY-like"/>
    <property type="match status" value="1"/>
</dbReference>
<keyword evidence="13" id="KW-1185">Reference proteome</keyword>
<dbReference type="GO" id="GO:0005886">
    <property type="term" value="C:plasma membrane"/>
    <property type="evidence" value="ECO:0007669"/>
    <property type="project" value="TreeGrafter"/>
</dbReference>
<dbReference type="Pfam" id="PF08447">
    <property type="entry name" value="PAS_3"/>
    <property type="match status" value="1"/>
</dbReference>
<dbReference type="InterPro" id="IPR000014">
    <property type="entry name" value="PAS"/>
</dbReference>
<dbReference type="PROSITE" id="PS50109">
    <property type="entry name" value="HIS_KIN"/>
    <property type="match status" value="1"/>
</dbReference>
<organism evidence="12 13">
    <name type="scientific">Lutibacter agarilyticus</name>
    <dbReference type="NCBI Taxonomy" id="1109740"/>
    <lineage>
        <taxon>Bacteria</taxon>
        <taxon>Pseudomonadati</taxon>
        <taxon>Bacteroidota</taxon>
        <taxon>Flavobacteriia</taxon>
        <taxon>Flavobacteriales</taxon>
        <taxon>Flavobacteriaceae</taxon>
        <taxon>Lutibacter</taxon>
    </lineage>
</organism>
<evidence type="ECO:0000313" key="12">
    <source>
        <dbReference type="EMBL" id="SNR40678.1"/>
    </source>
</evidence>
<dbReference type="Pfam" id="PF00512">
    <property type="entry name" value="HisKA"/>
    <property type="match status" value="1"/>
</dbReference>
<dbReference type="OrthoDB" id="9811889at2"/>
<comment type="catalytic activity">
    <reaction evidence="1">
        <text>ATP + protein L-histidine = ADP + protein N-phospho-L-histidine.</text>
        <dbReference type="EC" id="2.7.13.3"/>
    </reaction>
</comment>
<feature type="domain" description="Histidine kinase" evidence="8">
    <location>
        <begin position="1004"/>
        <end position="1222"/>
    </location>
</feature>
<dbReference type="NCBIfam" id="TIGR00229">
    <property type="entry name" value="sensory_box"/>
    <property type="match status" value="5"/>
</dbReference>
<evidence type="ECO:0000259" key="11">
    <source>
        <dbReference type="PROSITE" id="PS50113"/>
    </source>
</evidence>
<dbReference type="PANTHER" id="PTHR43047:SF72">
    <property type="entry name" value="OSMOSENSING HISTIDINE PROTEIN KINASE SLN1"/>
    <property type="match status" value="1"/>
</dbReference>
<dbReference type="Gene3D" id="1.10.287.130">
    <property type="match status" value="1"/>
</dbReference>
<dbReference type="CDD" id="cd17546">
    <property type="entry name" value="REC_hyHK_CKI1_RcsC-like"/>
    <property type="match status" value="1"/>
</dbReference>
<dbReference type="SMART" id="SM00091">
    <property type="entry name" value="PAS"/>
    <property type="match status" value="5"/>
</dbReference>
<dbReference type="Gene3D" id="3.30.450.40">
    <property type="match status" value="1"/>
</dbReference>
<dbReference type="InterPro" id="IPR001789">
    <property type="entry name" value="Sig_transdc_resp-reg_receiver"/>
</dbReference>
<feature type="modified residue" description="4-aspartylphosphate" evidence="6">
    <location>
        <position position="1293"/>
    </location>
</feature>
<dbReference type="EMBL" id="FZNT01000002">
    <property type="protein sequence ID" value="SNR40678.1"/>
    <property type="molecule type" value="Genomic_DNA"/>
</dbReference>
<evidence type="ECO:0000256" key="5">
    <source>
        <dbReference type="ARBA" id="ARBA00022777"/>
    </source>
</evidence>
<dbReference type="InterPro" id="IPR005467">
    <property type="entry name" value="His_kinase_dom"/>
</dbReference>
<dbReference type="GO" id="GO:0006355">
    <property type="term" value="P:regulation of DNA-templated transcription"/>
    <property type="evidence" value="ECO:0007669"/>
    <property type="project" value="InterPro"/>
</dbReference>
<dbReference type="Pfam" id="PF00989">
    <property type="entry name" value="PAS"/>
    <property type="match status" value="1"/>
</dbReference>
<dbReference type="InterPro" id="IPR036097">
    <property type="entry name" value="HisK_dim/P_sf"/>
</dbReference>
<reference evidence="12 13" key="1">
    <citation type="submission" date="2017-06" db="EMBL/GenBank/DDBJ databases">
        <authorList>
            <person name="Kim H.J."/>
            <person name="Triplett B.A."/>
        </authorList>
    </citation>
    <scope>NUCLEOTIDE SEQUENCE [LARGE SCALE GENOMIC DNA]</scope>
    <source>
        <strain evidence="12 13">DSM 29150</strain>
    </source>
</reference>
<evidence type="ECO:0000256" key="1">
    <source>
        <dbReference type="ARBA" id="ARBA00000085"/>
    </source>
</evidence>
<dbReference type="SMART" id="SM00448">
    <property type="entry name" value="REC"/>
    <property type="match status" value="1"/>
</dbReference>
<dbReference type="Pfam" id="PF13426">
    <property type="entry name" value="PAS_9"/>
    <property type="match status" value="3"/>
</dbReference>
<dbReference type="SUPFAM" id="SSF55781">
    <property type="entry name" value="GAF domain-like"/>
    <property type="match status" value="1"/>
</dbReference>
<proteinExistence type="predicted"/>
<dbReference type="CDD" id="cd00082">
    <property type="entry name" value="HisKA"/>
    <property type="match status" value="1"/>
</dbReference>
<keyword evidence="4" id="KW-0808">Transferase</keyword>
<dbReference type="InterPro" id="IPR036890">
    <property type="entry name" value="HATPase_C_sf"/>
</dbReference>
<dbReference type="PANTHER" id="PTHR43047">
    <property type="entry name" value="TWO-COMPONENT HISTIDINE PROTEIN KINASE"/>
    <property type="match status" value="1"/>
</dbReference>
<evidence type="ECO:0000256" key="2">
    <source>
        <dbReference type="ARBA" id="ARBA00012438"/>
    </source>
</evidence>
<dbReference type="GO" id="GO:0000155">
    <property type="term" value="F:phosphorelay sensor kinase activity"/>
    <property type="evidence" value="ECO:0007669"/>
    <property type="project" value="InterPro"/>
</dbReference>